<keyword evidence="2" id="KW-1185">Reference proteome</keyword>
<sequence length="447" mass="50855">MAYSSDRRPMEGASKTSHRYVIQDETVKQYLSQVAPRIKPSDISLSQHILIDYQECINNPIESFMAFDGGYQEIVVEPGHPSAALCFFQFGALHFRRDDLEGLEKIPFIDPDDMARLRQMDRLKLVLPLRNYVMATESSITHSIRRTLQAFFAIPRKGDAKSMLDTLRWFVFRQYLPSNQQLPSYTLSQCPHCQERVELKVAQLHPTTYSMPCSNCRQELLLIDVLRLHEAIDDELGAGGIMGYVTTAIEQLILVHFIRIILDNKPTLFKEIFFFKDGPLGFFGQTVNMHKPMLDLVSFVQQKYHSLYLVGLEKSGAFVEHAKEISHLLKPGQVLLLDNDYIYKYITPGKADNTEPYAHTSYYGQKLIFKTPEEAVYVVTVPVPKLSIKPTASSLKDLQVLLTNVARLRCDMYDNAIMPIALANKLVSLSNRPSAGILQRFAQGRAT</sequence>
<proteinExistence type="predicted"/>
<dbReference type="EMBL" id="CP025096">
    <property type="protein sequence ID" value="AUD03428.1"/>
    <property type="molecule type" value="Genomic_DNA"/>
</dbReference>
<organism evidence="1 2">
    <name type="scientific">Spirosoma pollinicola</name>
    <dbReference type="NCBI Taxonomy" id="2057025"/>
    <lineage>
        <taxon>Bacteria</taxon>
        <taxon>Pseudomonadati</taxon>
        <taxon>Bacteroidota</taxon>
        <taxon>Cytophagia</taxon>
        <taxon>Cytophagales</taxon>
        <taxon>Cytophagaceae</taxon>
        <taxon>Spirosoma</taxon>
    </lineage>
</organism>
<gene>
    <name evidence="1" type="ORF">CWM47_17260</name>
</gene>
<dbReference type="AlphaFoldDB" id="A0A2K8Z0T4"/>
<accession>A0A2K8Z0T4</accession>
<dbReference type="KEGG" id="spir:CWM47_17260"/>
<reference evidence="1 2" key="1">
    <citation type="submission" date="2017-11" db="EMBL/GenBank/DDBJ databases">
        <title>Taxonomic description and genome sequences of Spirosoma HA7 sp. nov., isolated from pollen microhabitat of Corylus avellana.</title>
        <authorList>
            <person name="Ambika Manirajan B."/>
            <person name="Suarez C."/>
            <person name="Ratering S."/>
            <person name="Geissler-Plaum R."/>
            <person name="Cardinale M."/>
            <person name="Sylvia S."/>
        </authorList>
    </citation>
    <scope>NUCLEOTIDE SEQUENCE [LARGE SCALE GENOMIC DNA]</scope>
    <source>
        <strain evidence="1 2">HA7</strain>
    </source>
</reference>
<dbReference type="Proteomes" id="UP000232883">
    <property type="component" value="Chromosome"/>
</dbReference>
<evidence type="ECO:0000313" key="2">
    <source>
        <dbReference type="Proteomes" id="UP000232883"/>
    </source>
</evidence>
<name>A0A2K8Z0T4_9BACT</name>
<evidence type="ECO:0000313" key="1">
    <source>
        <dbReference type="EMBL" id="AUD03428.1"/>
    </source>
</evidence>
<protein>
    <submittedName>
        <fullName evidence="1">NurA domain-containing protein</fullName>
    </submittedName>
</protein>